<protein>
    <submittedName>
        <fullName evidence="1">Uncharacterized protein</fullName>
    </submittedName>
</protein>
<dbReference type="EMBL" id="JADGJH010003889">
    <property type="protein sequence ID" value="KAJ3088251.1"/>
    <property type="molecule type" value="Genomic_DNA"/>
</dbReference>
<keyword evidence="2" id="KW-1185">Reference proteome</keyword>
<evidence type="ECO:0000313" key="1">
    <source>
        <dbReference type="EMBL" id="KAJ3088251.1"/>
    </source>
</evidence>
<dbReference type="Proteomes" id="UP001211907">
    <property type="component" value="Unassembled WGS sequence"/>
</dbReference>
<proteinExistence type="predicted"/>
<comment type="caution">
    <text evidence="1">The sequence shown here is derived from an EMBL/GenBank/DDBJ whole genome shotgun (WGS) entry which is preliminary data.</text>
</comment>
<name>A0AAD5SQ22_9FUNG</name>
<organism evidence="1 2">
    <name type="scientific">Physocladia obscura</name>
    <dbReference type="NCBI Taxonomy" id="109957"/>
    <lineage>
        <taxon>Eukaryota</taxon>
        <taxon>Fungi</taxon>
        <taxon>Fungi incertae sedis</taxon>
        <taxon>Chytridiomycota</taxon>
        <taxon>Chytridiomycota incertae sedis</taxon>
        <taxon>Chytridiomycetes</taxon>
        <taxon>Chytridiales</taxon>
        <taxon>Chytriomycetaceae</taxon>
        <taxon>Physocladia</taxon>
    </lineage>
</organism>
<reference evidence="1" key="1">
    <citation type="submission" date="2020-05" db="EMBL/GenBank/DDBJ databases">
        <title>Phylogenomic resolution of chytrid fungi.</title>
        <authorList>
            <person name="Stajich J.E."/>
            <person name="Amses K."/>
            <person name="Simmons R."/>
            <person name="Seto K."/>
            <person name="Myers J."/>
            <person name="Bonds A."/>
            <person name="Quandt C.A."/>
            <person name="Barry K."/>
            <person name="Liu P."/>
            <person name="Grigoriev I."/>
            <person name="Longcore J.E."/>
            <person name="James T.Y."/>
        </authorList>
    </citation>
    <scope>NUCLEOTIDE SEQUENCE</scope>
    <source>
        <strain evidence="1">JEL0513</strain>
    </source>
</reference>
<evidence type="ECO:0000313" key="2">
    <source>
        <dbReference type="Proteomes" id="UP001211907"/>
    </source>
</evidence>
<gene>
    <name evidence="1" type="ORF">HK100_008096</name>
</gene>
<sequence>MRTVFEMYDLADVVAGVSASDADAKTARINDARTRGLILPTPDDATLGLVAHHKTAYAMWAALESQFGASQPLAEPPSY</sequence>
<dbReference type="AlphaFoldDB" id="A0AAD5SQ22"/>
<dbReference type="Pfam" id="PF14223">
    <property type="entry name" value="Retrotran_gag_2"/>
    <property type="match status" value="1"/>
</dbReference>
<accession>A0AAD5SQ22</accession>